<gene>
    <name evidence="2" type="ORF">VTK73DRAFT_10353</name>
</gene>
<reference evidence="2 3" key="1">
    <citation type="journal article" date="2024" name="Commun. Biol.">
        <title>Comparative genomic analysis of thermophilic fungi reveals convergent evolutionary adaptations and gene losses.</title>
        <authorList>
            <person name="Steindorff A.S."/>
            <person name="Aguilar-Pontes M.V."/>
            <person name="Robinson A.J."/>
            <person name="Andreopoulos B."/>
            <person name="LaButti K."/>
            <person name="Kuo A."/>
            <person name="Mondo S."/>
            <person name="Riley R."/>
            <person name="Otillar R."/>
            <person name="Haridas S."/>
            <person name="Lipzen A."/>
            <person name="Grimwood J."/>
            <person name="Schmutz J."/>
            <person name="Clum A."/>
            <person name="Reid I.D."/>
            <person name="Moisan M.C."/>
            <person name="Butler G."/>
            <person name="Nguyen T.T.M."/>
            <person name="Dewar K."/>
            <person name="Conant G."/>
            <person name="Drula E."/>
            <person name="Henrissat B."/>
            <person name="Hansel C."/>
            <person name="Singer S."/>
            <person name="Hutchinson M.I."/>
            <person name="de Vries R.P."/>
            <person name="Natvig D.O."/>
            <person name="Powell A.J."/>
            <person name="Tsang A."/>
            <person name="Grigoriev I.V."/>
        </authorList>
    </citation>
    <scope>NUCLEOTIDE SEQUENCE [LARGE SCALE GENOMIC DNA]</scope>
    <source>
        <strain evidence="2 3">ATCC 24622</strain>
    </source>
</reference>
<feature type="compositionally biased region" description="Polar residues" evidence="1">
    <location>
        <begin position="86"/>
        <end position="96"/>
    </location>
</feature>
<proteinExistence type="predicted"/>
<dbReference type="EMBL" id="JAZHXJ010000098">
    <property type="protein sequence ID" value="KAL1874927.1"/>
    <property type="molecule type" value="Genomic_DNA"/>
</dbReference>
<feature type="compositionally biased region" description="Basic and acidic residues" evidence="1">
    <location>
        <begin position="70"/>
        <end position="85"/>
    </location>
</feature>
<comment type="caution">
    <text evidence="2">The sequence shown here is derived from an EMBL/GenBank/DDBJ whole genome shotgun (WGS) entry which is preliminary data.</text>
</comment>
<sequence length="150" mass="17508">MATKNSHDHHYCHHHLSETQREQREQQEQEQQEEEGQQLQKEQQPMQLRQRTKNPHHSSSPHAAQGPDSRVSDTHRPLNDVRRLSQELTAPSSPTTEHCAADAKRAMSHTKAWRPVMRRQSWDKEEHKHTLQMTGIIREVKTGFGFSEKG</sequence>
<accession>A0ABR3XGS5</accession>
<feature type="compositionally biased region" description="Basic and acidic residues" evidence="1">
    <location>
        <begin position="1"/>
        <end position="27"/>
    </location>
</feature>
<dbReference type="Proteomes" id="UP001586593">
    <property type="component" value="Unassembled WGS sequence"/>
</dbReference>
<protein>
    <submittedName>
        <fullName evidence="2">Uncharacterized protein</fullName>
    </submittedName>
</protein>
<feature type="compositionally biased region" description="Low complexity" evidence="1">
    <location>
        <begin position="37"/>
        <end position="49"/>
    </location>
</feature>
<evidence type="ECO:0000256" key="1">
    <source>
        <dbReference type="SAM" id="MobiDB-lite"/>
    </source>
</evidence>
<evidence type="ECO:0000313" key="3">
    <source>
        <dbReference type="Proteomes" id="UP001586593"/>
    </source>
</evidence>
<keyword evidence="3" id="KW-1185">Reference proteome</keyword>
<evidence type="ECO:0000313" key="2">
    <source>
        <dbReference type="EMBL" id="KAL1874927.1"/>
    </source>
</evidence>
<feature type="region of interest" description="Disordered" evidence="1">
    <location>
        <begin position="1"/>
        <end position="111"/>
    </location>
</feature>
<name>A0ABR3XGS5_9PEZI</name>
<organism evidence="2 3">
    <name type="scientific">Phialemonium thermophilum</name>
    <dbReference type="NCBI Taxonomy" id="223376"/>
    <lineage>
        <taxon>Eukaryota</taxon>
        <taxon>Fungi</taxon>
        <taxon>Dikarya</taxon>
        <taxon>Ascomycota</taxon>
        <taxon>Pezizomycotina</taxon>
        <taxon>Sordariomycetes</taxon>
        <taxon>Sordariomycetidae</taxon>
        <taxon>Cephalothecales</taxon>
        <taxon>Cephalothecaceae</taxon>
        <taxon>Phialemonium</taxon>
    </lineage>
</organism>